<dbReference type="EC" id="2.4.1.17" evidence="5"/>
<dbReference type="InterPro" id="IPR050271">
    <property type="entry name" value="UDP-glycosyltransferase"/>
</dbReference>
<keyword evidence="5" id="KW-0472">Membrane</keyword>
<keyword evidence="5" id="KW-0812">Transmembrane</keyword>
<dbReference type="PANTHER" id="PTHR48043">
    <property type="entry name" value="EG:EG0003.4 PROTEIN-RELATED"/>
    <property type="match status" value="1"/>
</dbReference>
<dbReference type="Proteomes" id="UP001353858">
    <property type="component" value="Unassembled WGS sequence"/>
</dbReference>
<dbReference type="PANTHER" id="PTHR48043:SF145">
    <property type="entry name" value="FI06409P-RELATED"/>
    <property type="match status" value="1"/>
</dbReference>
<name>A0AAN7PQG3_9COLE</name>
<comment type="catalytic activity">
    <reaction evidence="5">
        <text>glucuronate acceptor + UDP-alpha-D-glucuronate = acceptor beta-D-glucuronoside + UDP + H(+)</text>
        <dbReference type="Rhea" id="RHEA:21032"/>
        <dbReference type="ChEBI" id="CHEBI:15378"/>
        <dbReference type="ChEBI" id="CHEBI:58052"/>
        <dbReference type="ChEBI" id="CHEBI:58223"/>
        <dbReference type="ChEBI" id="CHEBI:132367"/>
        <dbReference type="ChEBI" id="CHEBI:132368"/>
        <dbReference type="EC" id="2.4.1.17"/>
    </reaction>
</comment>
<proteinExistence type="inferred from homology"/>
<evidence type="ECO:0000256" key="3">
    <source>
        <dbReference type="ARBA" id="ARBA00022679"/>
    </source>
</evidence>
<feature type="transmembrane region" description="Helical" evidence="5">
    <location>
        <begin position="356"/>
        <end position="378"/>
    </location>
</feature>
<evidence type="ECO:0000256" key="2">
    <source>
        <dbReference type="ARBA" id="ARBA00022676"/>
    </source>
</evidence>
<evidence type="ECO:0000256" key="5">
    <source>
        <dbReference type="RuleBase" id="RU362059"/>
    </source>
</evidence>
<organism evidence="6 7">
    <name type="scientific">Aquatica leii</name>
    <dbReference type="NCBI Taxonomy" id="1421715"/>
    <lineage>
        <taxon>Eukaryota</taxon>
        <taxon>Metazoa</taxon>
        <taxon>Ecdysozoa</taxon>
        <taxon>Arthropoda</taxon>
        <taxon>Hexapoda</taxon>
        <taxon>Insecta</taxon>
        <taxon>Pterygota</taxon>
        <taxon>Neoptera</taxon>
        <taxon>Endopterygota</taxon>
        <taxon>Coleoptera</taxon>
        <taxon>Polyphaga</taxon>
        <taxon>Elateriformia</taxon>
        <taxon>Elateroidea</taxon>
        <taxon>Lampyridae</taxon>
        <taxon>Luciolinae</taxon>
        <taxon>Aquatica</taxon>
    </lineage>
</organism>
<protein>
    <recommendedName>
        <fullName evidence="5">UDP-glucuronosyltransferase</fullName>
        <ecNumber evidence="5">2.4.1.17</ecNumber>
    </recommendedName>
</protein>
<comment type="similarity">
    <text evidence="1 4">Belongs to the UDP-glycosyltransferase family.</text>
</comment>
<gene>
    <name evidence="6" type="ORF">RN001_015186</name>
</gene>
<evidence type="ECO:0000313" key="7">
    <source>
        <dbReference type="Proteomes" id="UP001353858"/>
    </source>
</evidence>
<dbReference type="EMBL" id="JARPUR010000007">
    <property type="protein sequence ID" value="KAK4873157.1"/>
    <property type="molecule type" value="Genomic_DNA"/>
</dbReference>
<dbReference type="GO" id="GO:0016020">
    <property type="term" value="C:membrane"/>
    <property type="evidence" value="ECO:0007669"/>
    <property type="project" value="UniProtKB-SubCell"/>
</dbReference>
<comment type="subcellular location">
    <subcellularLocation>
        <location evidence="5">Membrane</location>
        <topology evidence="5">Single-pass membrane protein</topology>
    </subcellularLocation>
</comment>
<keyword evidence="5" id="KW-1133">Transmembrane helix</keyword>
<evidence type="ECO:0000256" key="1">
    <source>
        <dbReference type="ARBA" id="ARBA00009995"/>
    </source>
</evidence>
<dbReference type="InterPro" id="IPR002213">
    <property type="entry name" value="UDP_glucos_trans"/>
</dbReference>
<dbReference type="PROSITE" id="PS00375">
    <property type="entry name" value="UDPGT"/>
    <property type="match status" value="1"/>
</dbReference>
<evidence type="ECO:0000256" key="4">
    <source>
        <dbReference type="RuleBase" id="RU003718"/>
    </source>
</evidence>
<dbReference type="InterPro" id="IPR035595">
    <property type="entry name" value="UDP_glycos_trans_CS"/>
</dbReference>
<dbReference type="GO" id="GO:0015020">
    <property type="term" value="F:glucuronosyltransferase activity"/>
    <property type="evidence" value="ECO:0007669"/>
    <property type="project" value="UniProtKB-EC"/>
</dbReference>
<keyword evidence="3 4" id="KW-0808">Transferase</keyword>
<dbReference type="SUPFAM" id="SSF53756">
    <property type="entry name" value="UDP-Glycosyltransferase/glycogen phosphorylase"/>
    <property type="match status" value="1"/>
</dbReference>
<comment type="caution">
    <text evidence="6">The sequence shown here is derived from an EMBL/GenBank/DDBJ whole genome shotgun (WGS) entry which is preliminary data.</text>
</comment>
<dbReference type="FunFam" id="3.40.50.2000:FF:000050">
    <property type="entry name" value="UDP-glucuronosyltransferase"/>
    <property type="match status" value="1"/>
</dbReference>
<evidence type="ECO:0000313" key="6">
    <source>
        <dbReference type="EMBL" id="KAK4873157.1"/>
    </source>
</evidence>
<sequence length="398" mass="45937">MKFFEDDSVQNLVKSKHQHFDLVMAESSAWVAFAFAQKFNCPIIPIASQACESRSYKSVGNPEAFFYTNVKMNKPLTLIERVKQVLLLYTCMGFYYWSRLGTMEVITKNFGTDYANVEKLFERTSVLFENTNNAMHPIRALVPGVVQVGGLNLYGNNPHISEDLQRVLDNATNGFIYVSLGTVVNDDEVSAQMFLETFKELPCTILWKTDNQTLDNVPNHVHTSKWFPQLNILKHKNIKLFITQGGALSIDEGIYNEVPMIGIPVYLDQFVNCDKIEELGIGLRLYRKSLHKRLFKNRILEVFQNLSYKQNIVKLNKLVRDQPQTPLDKAVFWTEYVIRHKGASHLKSPMANLPFYQYYLLDVIAVVLFLLLLFLYFLKQIITILKYAYTPVIKTKMI</sequence>
<dbReference type="Gene3D" id="3.40.50.2000">
    <property type="entry name" value="Glycogen Phosphorylase B"/>
    <property type="match status" value="1"/>
</dbReference>
<dbReference type="AlphaFoldDB" id="A0AAN7PQG3"/>
<reference evidence="7" key="1">
    <citation type="submission" date="2023-01" db="EMBL/GenBank/DDBJ databases">
        <title>Key to firefly adult light organ development and bioluminescence: homeobox transcription factors regulate luciferase expression and transportation to peroxisome.</title>
        <authorList>
            <person name="Fu X."/>
        </authorList>
    </citation>
    <scope>NUCLEOTIDE SEQUENCE [LARGE SCALE GENOMIC DNA]</scope>
</reference>
<dbReference type="CDD" id="cd03784">
    <property type="entry name" value="GT1_Gtf-like"/>
    <property type="match status" value="1"/>
</dbReference>
<keyword evidence="7" id="KW-1185">Reference proteome</keyword>
<keyword evidence="2 4" id="KW-0328">Glycosyltransferase</keyword>
<dbReference type="Pfam" id="PF00201">
    <property type="entry name" value="UDPGT"/>
    <property type="match status" value="1"/>
</dbReference>
<accession>A0AAN7PQG3</accession>